<dbReference type="InterPro" id="IPR002828">
    <property type="entry name" value="SurE-like_Pase/nucleotidase"/>
</dbReference>
<dbReference type="PANTHER" id="PTHR30457:SF0">
    <property type="entry name" value="PHOSPHATASE, PUTATIVE (AFU_ORTHOLOGUE AFUA_4G01070)-RELATED"/>
    <property type="match status" value="1"/>
</dbReference>
<dbReference type="PANTHER" id="PTHR30457">
    <property type="entry name" value="5'-NUCLEOTIDASE SURE"/>
    <property type="match status" value="1"/>
</dbReference>
<dbReference type="InterPro" id="IPR036523">
    <property type="entry name" value="SurE-like_sf"/>
</dbReference>
<gene>
    <name evidence="8" type="ORF">RED65_11959</name>
</gene>
<evidence type="ECO:0000313" key="8">
    <source>
        <dbReference type="EMBL" id="EAT12783.1"/>
    </source>
</evidence>
<protein>
    <recommendedName>
        <fullName evidence="3">5'-nucleotidase</fullName>
        <ecNumber evidence="3">3.1.3.5</ecNumber>
    </recommendedName>
</protein>
<sequence>MKLSRIIASAIIATGFSLPASALNIILTNDDSWATDNIQILFTELKAAGHDVLMATPCLGQSGKGGAMNVIKEVNVDRSIVDQGQVCVGDTDESVPYDDFVAGTPVMAVLYGIDVLAEETWGQAPDLVISGPNEGNNLGYITNNSGTLGAANIAIARGIPAIAISADDGDAEKAVLVASAVNQLIAELEANRGESEPLLPKFTGLNVNTPEDMANNLGFKFANVGWNASDIGLKFFTDLSKSRIAIHFVALSLLKDGHANNYEEATGIAKYLYKDKPGVSFVRDAELIDDNNENSEGVLVDQGYITISTIEANVQASRAKTALTAIKLHGLTQ</sequence>
<reference evidence="8 9" key="1">
    <citation type="submission" date="2006-03" db="EMBL/GenBank/DDBJ databases">
        <authorList>
            <person name="Pinhassi J."/>
            <person name="Pedros-Alio C."/>
            <person name="Ferriera S."/>
            <person name="Johnson J."/>
            <person name="Kravitz S."/>
            <person name="Halpern A."/>
            <person name="Remington K."/>
            <person name="Beeson K."/>
            <person name="Tran B."/>
            <person name="Rogers Y.-H."/>
            <person name="Friedman R."/>
            <person name="Venter J.C."/>
        </authorList>
    </citation>
    <scope>NUCLEOTIDE SEQUENCE [LARGE SCALE GENOMIC DNA]</scope>
    <source>
        <strain evidence="8 9">RED65</strain>
    </source>
</reference>
<keyword evidence="9" id="KW-1185">Reference proteome</keyword>
<keyword evidence="6" id="KW-0732">Signal</keyword>
<evidence type="ECO:0000256" key="4">
    <source>
        <dbReference type="ARBA" id="ARBA00022723"/>
    </source>
</evidence>
<evidence type="ECO:0000256" key="6">
    <source>
        <dbReference type="SAM" id="SignalP"/>
    </source>
</evidence>
<dbReference type="Pfam" id="PF01975">
    <property type="entry name" value="SurE"/>
    <property type="match status" value="1"/>
</dbReference>
<evidence type="ECO:0000259" key="7">
    <source>
        <dbReference type="Pfam" id="PF01975"/>
    </source>
</evidence>
<keyword evidence="5" id="KW-0378">Hydrolase</keyword>
<accession>Q1N3U1</accession>
<evidence type="ECO:0000256" key="3">
    <source>
        <dbReference type="ARBA" id="ARBA00012643"/>
    </source>
</evidence>
<dbReference type="InterPro" id="IPR030048">
    <property type="entry name" value="SurE"/>
</dbReference>
<dbReference type="RefSeq" id="WP_007018673.1">
    <property type="nucleotide sequence ID" value="NZ_CH724118.1"/>
</dbReference>
<dbReference type="Proteomes" id="UP000004263">
    <property type="component" value="Unassembled WGS sequence"/>
</dbReference>
<comment type="similarity">
    <text evidence="2">Belongs to the SurE nucleotidase family.</text>
</comment>
<dbReference type="STRING" id="207949.RED65_11959"/>
<dbReference type="AlphaFoldDB" id="Q1N3U1"/>
<dbReference type="EC" id="3.1.3.5" evidence="3"/>
<dbReference type="GO" id="GO:0008253">
    <property type="term" value="F:5'-nucleotidase activity"/>
    <property type="evidence" value="ECO:0007669"/>
    <property type="project" value="UniProtKB-EC"/>
</dbReference>
<dbReference type="HOGENOM" id="CLU_045192_0_2_6"/>
<feature type="signal peptide" evidence="6">
    <location>
        <begin position="1"/>
        <end position="22"/>
    </location>
</feature>
<proteinExistence type="inferred from homology"/>
<dbReference type="SUPFAM" id="SSF64167">
    <property type="entry name" value="SurE-like"/>
    <property type="match status" value="1"/>
</dbReference>
<evidence type="ECO:0000313" key="9">
    <source>
        <dbReference type="Proteomes" id="UP000004263"/>
    </source>
</evidence>
<feature type="chain" id="PRO_5004194817" description="5'-nucleotidase" evidence="6">
    <location>
        <begin position="23"/>
        <end position="333"/>
    </location>
</feature>
<organism evidence="8 9">
    <name type="scientific">Bermanella marisrubri</name>
    <dbReference type="NCBI Taxonomy" id="207949"/>
    <lineage>
        <taxon>Bacteria</taxon>
        <taxon>Pseudomonadati</taxon>
        <taxon>Pseudomonadota</taxon>
        <taxon>Gammaproteobacteria</taxon>
        <taxon>Oceanospirillales</taxon>
        <taxon>Oceanospirillaceae</taxon>
        <taxon>Bermanella</taxon>
    </lineage>
</organism>
<name>Q1N3U1_9GAMM</name>
<evidence type="ECO:0000256" key="5">
    <source>
        <dbReference type="ARBA" id="ARBA00022801"/>
    </source>
</evidence>
<comment type="catalytic activity">
    <reaction evidence="1">
        <text>a ribonucleoside 5'-phosphate + H2O = a ribonucleoside + phosphate</text>
        <dbReference type="Rhea" id="RHEA:12484"/>
        <dbReference type="ChEBI" id="CHEBI:15377"/>
        <dbReference type="ChEBI" id="CHEBI:18254"/>
        <dbReference type="ChEBI" id="CHEBI:43474"/>
        <dbReference type="ChEBI" id="CHEBI:58043"/>
        <dbReference type="EC" id="3.1.3.5"/>
    </reaction>
</comment>
<comment type="caution">
    <text evidence="8">The sequence shown here is derived from an EMBL/GenBank/DDBJ whole genome shotgun (WGS) entry which is preliminary data.</text>
</comment>
<evidence type="ECO:0000256" key="1">
    <source>
        <dbReference type="ARBA" id="ARBA00000815"/>
    </source>
</evidence>
<feature type="domain" description="Survival protein SurE-like phosphatase/nucleotidase" evidence="7">
    <location>
        <begin position="25"/>
        <end position="227"/>
    </location>
</feature>
<evidence type="ECO:0000256" key="2">
    <source>
        <dbReference type="ARBA" id="ARBA00011062"/>
    </source>
</evidence>
<keyword evidence="4" id="KW-0479">Metal-binding</keyword>
<dbReference type="OrthoDB" id="9780815at2"/>
<dbReference type="GO" id="GO:0046872">
    <property type="term" value="F:metal ion binding"/>
    <property type="evidence" value="ECO:0007669"/>
    <property type="project" value="UniProtKB-KW"/>
</dbReference>
<dbReference type="EMBL" id="AAQH01000004">
    <property type="protein sequence ID" value="EAT12783.1"/>
    <property type="molecule type" value="Genomic_DNA"/>
</dbReference>
<dbReference type="Gene3D" id="3.40.1210.10">
    <property type="entry name" value="Survival protein SurE-like phosphatase/nucleotidase"/>
    <property type="match status" value="1"/>
</dbReference>